<feature type="compositionally biased region" description="Polar residues" evidence="1">
    <location>
        <begin position="247"/>
        <end position="264"/>
    </location>
</feature>
<evidence type="ECO:0000256" key="2">
    <source>
        <dbReference type="SAM" id="SignalP"/>
    </source>
</evidence>
<comment type="caution">
    <text evidence="3">The sequence shown here is derived from an EMBL/GenBank/DDBJ whole genome shotgun (WGS) entry which is preliminary data.</text>
</comment>
<keyword evidence="4" id="KW-1185">Reference proteome</keyword>
<feature type="region of interest" description="Disordered" evidence="1">
    <location>
        <begin position="247"/>
        <end position="381"/>
    </location>
</feature>
<evidence type="ECO:0000313" key="3">
    <source>
        <dbReference type="EMBL" id="MFD2207910.1"/>
    </source>
</evidence>
<keyword evidence="2" id="KW-0732">Signal</keyword>
<proteinExistence type="predicted"/>
<sequence>MIKALCRIFLAGAFLISFSFALQAQDVSVRSGIHPGFGRIVFDWPKQVSFDAKIEERNLIVQFTETSNFQFDTLKEGLKGYTGRPVIDASRKRIVFSLLDDFSVKSSTAGTKVIIDLLIISDGGLSSPEITAKSTAATITQPKTSLPLIGFRYAEHPDYNRLVFDWPNGVKGSLSQNGNKVVAIFDQPADVDFSKLNKQSLPFVKSGRVIEKSPKLKVEFTLEPEQSARLFSVGPKSVIDIKAVSNAPTKTPSSEKPVSTTETTIPEPVTAPVNKDVSEEGTIKQTKTQDEEVSTGTNLPKLEELAGPGPLSLLPVTEKTQVPSTKVEEETKKTPLDLASKSKANTEIKPPQDRGSPGGGKRLSNSSDSRTGPTRLSDFKLVDDENAGSTAADDINQDLVSLIKPIQIPNLVPPPGRSAELLPPTILNFNWKQPTGAVVFRRGEFLWLVFDREGPANLDKAVEAMVPQFSPVNVLEVDGATVLRLTAPVTQVPRLSKDGNAWIVDIRRRSPLPVQAISNVLGKGKDGPEVRFLVKSVSRLLSVPHPELGDRLIVAPIGEANLGSAKIDEFPQFRALPSFQGVVLQPTSEGLVVALTPRAVVVRSRDELIVSDDTARSLPRGVEVAALPPVELLELEVDRRGDAKAYVGNLQDLQKAVVDATGLQQGLARLDLAKFFFAHGRIAESLGMLNIIEKENRRLSEGPAFKLLQGAGQFLSDNFIDSQKTLSNSALAGEPEANLWHAALSASGQDWGPAAIGFSETSYLIENLPQNIRNKLYLLAADASLHVGDTGAASLYLGKVTSSEMTEFEKAQADFLEGQRLLQDGQPEEAKAIWKGLKYSRHRPTSARARHALTKLGIEEGSLTQEAGIEQLEQLRFAWRGDKFEFAILSELGDRYADVLDYRKSLHSLRQAASYFPHSDRADGIARRMKEIFESMYVEDGGRKIPPLSSIALYQEFKELTPIGDKGDTMISKLADRLVDVDLLEQAGDLLEEQVEFRLQGEEKARVGNRLSLIRLLERDPEGSLAALDKTDVEGLPVELKQQRLHLRARALAEQGKEDQALKLLAEDESLDALRLKSDILWDLRRWSDVGKMLGKLVPASPPEDRPLSEEESQAIINLAIAQTMAEDNEGLKLLRDNYGLTMSKGPQGDTFKLLTNSLDSGAVTSIAEELKQVAQVQAFMDQYKNRLKAAPLSEIN</sequence>
<organism evidence="3 4">
    <name type="scientific">Kiloniella antarctica</name>
    <dbReference type="NCBI Taxonomy" id="1550907"/>
    <lineage>
        <taxon>Bacteria</taxon>
        <taxon>Pseudomonadati</taxon>
        <taxon>Pseudomonadota</taxon>
        <taxon>Alphaproteobacteria</taxon>
        <taxon>Rhodospirillales</taxon>
        <taxon>Kiloniellaceae</taxon>
        <taxon>Kiloniella</taxon>
    </lineage>
</organism>
<name>A0ABW5BSL4_9PROT</name>
<feature type="signal peptide" evidence="2">
    <location>
        <begin position="1"/>
        <end position="24"/>
    </location>
</feature>
<dbReference type="RefSeq" id="WP_380255017.1">
    <property type="nucleotide sequence ID" value="NZ_JBHUII010000013.1"/>
</dbReference>
<evidence type="ECO:0000256" key="1">
    <source>
        <dbReference type="SAM" id="MobiDB-lite"/>
    </source>
</evidence>
<protein>
    <submittedName>
        <fullName evidence="3">Tetratricopeptide repeat protein</fullName>
    </submittedName>
</protein>
<feature type="chain" id="PRO_5045104447" evidence="2">
    <location>
        <begin position="25"/>
        <end position="1197"/>
    </location>
</feature>
<feature type="compositionally biased region" description="Basic and acidic residues" evidence="1">
    <location>
        <begin position="276"/>
        <end position="290"/>
    </location>
</feature>
<dbReference type="Proteomes" id="UP001597294">
    <property type="component" value="Unassembled WGS sequence"/>
</dbReference>
<feature type="compositionally biased region" description="Basic and acidic residues" evidence="1">
    <location>
        <begin position="326"/>
        <end position="335"/>
    </location>
</feature>
<gene>
    <name evidence="3" type="ORF">ACFSKO_20025</name>
</gene>
<reference evidence="4" key="1">
    <citation type="journal article" date="2019" name="Int. J. Syst. Evol. Microbiol.">
        <title>The Global Catalogue of Microorganisms (GCM) 10K type strain sequencing project: providing services to taxonomists for standard genome sequencing and annotation.</title>
        <authorList>
            <consortium name="The Broad Institute Genomics Platform"/>
            <consortium name="The Broad Institute Genome Sequencing Center for Infectious Disease"/>
            <person name="Wu L."/>
            <person name="Ma J."/>
        </authorList>
    </citation>
    <scope>NUCLEOTIDE SEQUENCE [LARGE SCALE GENOMIC DNA]</scope>
    <source>
        <strain evidence="4">CGMCC 4.7192</strain>
    </source>
</reference>
<dbReference type="EMBL" id="JBHUII010000013">
    <property type="protein sequence ID" value="MFD2207910.1"/>
    <property type="molecule type" value="Genomic_DNA"/>
</dbReference>
<accession>A0ABW5BSL4</accession>
<evidence type="ECO:0000313" key="4">
    <source>
        <dbReference type="Proteomes" id="UP001597294"/>
    </source>
</evidence>
<feature type="compositionally biased region" description="Polar residues" evidence="1">
    <location>
        <begin position="363"/>
        <end position="374"/>
    </location>
</feature>